<name>A0A498I909_MALDO</name>
<reference evidence="1 2" key="1">
    <citation type="submission" date="2018-10" db="EMBL/GenBank/DDBJ databases">
        <title>A high-quality apple genome assembly.</title>
        <authorList>
            <person name="Hu J."/>
        </authorList>
    </citation>
    <scope>NUCLEOTIDE SEQUENCE [LARGE SCALE GENOMIC DNA]</scope>
    <source>
        <strain evidence="2">cv. HFTH1</strain>
        <tissue evidence="1">Young leaf</tissue>
    </source>
</reference>
<dbReference type="AlphaFoldDB" id="A0A498I909"/>
<dbReference type="STRING" id="3750.A0A498I909"/>
<accession>A0A498I909</accession>
<evidence type="ECO:0000313" key="1">
    <source>
        <dbReference type="EMBL" id="RXH78535.1"/>
    </source>
</evidence>
<gene>
    <name evidence="1" type="ORF">DVH24_002053</name>
</gene>
<evidence type="ECO:0000313" key="2">
    <source>
        <dbReference type="Proteomes" id="UP000290289"/>
    </source>
</evidence>
<proteinExistence type="predicted"/>
<comment type="caution">
    <text evidence="1">The sequence shown here is derived from an EMBL/GenBank/DDBJ whole genome shotgun (WGS) entry which is preliminary data.</text>
</comment>
<protein>
    <submittedName>
        <fullName evidence="1">Uncharacterized protein</fullName>
    </submittedName>
</protein>
<sequence length="77" mass="8657">MLRHDQVNKESSEVTYVNIDSMKVTGGVEFEVYKNNDMVLSSMWVSRVEGGCLAQWKCGGIEERFKNGVELGGEIKL</sequence>
<keyword evidence="2" id="KW-1185">Reference proteome</keyword>
<dbReference type="EMBL" id="RDQH01000339">
    <property type="protein sequence ID" value="RXH78535.1"/>
    <property type="molecule type" value="Genomic_DNA"/>
</dbReference>
<dbReference type="Proteomes" id="UP000290289">
    <property type="component" value="Chromosome 13"/>
</dbReference>
<organism evidence="1 2">
    <name type="scientific">Malus domestica</name>
    <name type="common">Apple</name>
    <name type="synonym">Pyrus malus</name>
    <dbReference type="NCBI Taxonomy" id="3750"/>
    <lineage>
        <taxon>Eukaryota</taxon>
        <taxon>Viridiplantae</taxon>
        <taxon>Streptophyta</taxon>
        <taxon>Embryophyta</taxon>
        <taxon>Tracheophyta</taxon>
        <taxon>Spermatophyta</taxon>
        <taxon>Magnoliopsida</taxon>
        <taxon>eudicotyledons</taxon>
        <taxon>Gunneridae</taxon>
        <taxon>Pentapetalae</taxon>
        <taxon>rosids</taxon>
        <taxon>fabids</taxon>
        <taxon>Rosales</taxon>
        <taxon>Rosaceae</taxon>
        <taxon>Amygdaloideae</taxon>
        <taxon>Maleae</taxon>
        <taxon>Malus</taxon>
    </lineage>
</organism>